<reference evidence="8" key="2">
    <citation type="journal article" date="2021" name="Microbiome">
        <title>Successional dynamics and alternative stable states in a saline activated sludge microbial community over 9 years.</title>
        <authorList>
            <person name="Wang Y."/>
            <person name="Ye J."/>
            <person name="Ju F."/>
            <person name="Liu L."/>
            <person name="Boyd J.A."/>
            <person name="Deng Y."/>
            <person name="Parks D.H."/>
            <person name="Jiang X."/>
            <person name="Yin X."/>
            <person name="Woodcroft B.J."/>
            <person name="Tyson G.W."/>
            <person name="Hugenholtz P."/>
            <person name="Polz M.F."/>
            <person name="Zhang T."/>
        </authorList>
    </citation>
    <scope>NUCLEOTIDE SEQUENCE</scope>
    <source>
        <strain evidence="8">HKST-UBA01</strain>
    </source>
</reference>
<dbReference type="Proteomes" id="UP000701698">
    <property type="component" value="Unassembled WGS sequence"/>
</dbReference>
<keyword evidence="4" id="KW-0648">Protein biosynthesis</keyword>
<keyword evidence="3" id="KW-0067">ATP-binding</keyword>
<evidence type="ECO:0000313" key="8">
    <source>
        <dbReference type="EMBL" id="MCA9390426.1"/>
    </source>
</evidence>
<reference evidence="8" key="1">
    <citation type="submission" date="2020-04" db="EMBL/GenBank/DDBJ databases">
        <authorList>
            <person name="Zhang T."/>
        </authorList>
    </citation>
    <scope>NUCLEOTIDE SEQUENCE</scope>
    <source>
        <strain evidence="8">HKST-UBA01</strain>
    </source>
</reference>
<dbReference type="PANTHER" id="PTHR42753:SF2">
    <property type="entry name" value="PROLINE--TRNA LIGASE"/>
    <property type="match status" value="1"/>
</dbReference>
<dbReference type="CDD" id="cd00861">
    <property type="entry name" value="ProRS_anticodon_short"/>
    <property type="match status" value="1"/>
</dbReference>
<dbReference type="Pfam" id="PF00587">
    <property type="entry name" value="tRNA-synt_2b"/>
    <property type="match status" value="1"/>
</dbReference>
<protein>
    <recommendedName>
        <fullName evidence="6">Proline--tRNA ligase</fullName>
        <ecNumber evidence="6">6.1.1.15</ecNumber>
    </recommendedName>
</protein>
<evidence type="ECO:0000313" key="9">
    <source>
        <dbReference type="Proteomes" id="UP000701698"/>
    </source>
</evidence>
<keyword evidence="2" id="KW-0547">Nucleotide-binding</keyword>
<dbReference type="InterPro" id="IPR002314">
    <property type="entry name" value="aa-tRNA-synt_IIb"/>
</dbReference>
<dbReference type="EC" id="6.1.1.15" evidence="6"/>
<evidence type="ECO:0000259" key="7">
    <source>
        <dbReference type="PROSITE" id="PS50862"/>
    </source>
</evidence>
<evidence type="ECO:0000256" key="2">
    <source>
        <dbReference type="ARBA" id="ARBA00022741"/>
    </source>
</evidence>
<sequence length="501" mass="56446">TLHPLELWQETNRDNAGNFGLMKVTDRRGAEFALGGTAEEMFVDVVRKFQISYKDLPFNLYQFSQKFRDELRARGGLLRVREFTMKDAYSFDQDAESFKETYQTMADTYARIFQRVGLSTKMVAADNGYIGGEYCHEFIAEAEVGESRYLMTEDGSYCAHEDVATFILEDKNPDEEIKEMETIEQPAWVKTMDDNVKHYGEPTWRYLKNVVYKNNTSDEIIIASIRGDLEVNKTKLEKVLVMIEQLDEATPEDLEKLGTKPGYVHSWGHDATYVADLSLKTVKNFIGGQKEETTDTRNVNYGRDFSHNIEADISLAQAGLKTVDSGKELIEGKGVEVGNIFQLGHHYTTKMSKAVFTDENGEAQPLYMGCYGIGVGRTLATVAERYHDEKGLVWPMAVSPFHLHLITINSDTDSVREAADTFYSEAKQMGLEVLFDDRTDVSPGQKFTDADLIGIPLRVIISPKTIEGGYFEVKERASGEVGNVASLQEIVEIVGQLLSEF</sequence>
<evidence type="ECO:0000256" key="6">
    <source>
        <dbReference type="NCBIfam" id="TIGR00409"/>
    </source>
</evidence>
<evidence type="ECO:0000256" key="1">
    <source>
        <dbReference type="ARBA" id="ARBA00022598"/>
    </source>
</evidence>
<dbReference type="InterPro" id="IPR004500">
    <property type="entry name" value="Pro-tRNA-synth_IIa_bac-type"/>
</dbReference>
<dbReference type="PROSITE" id="PS50862">
    <property type="entry name" value="AA_TRNA_LIGASE_II"/>
    <property type="match status" value="1"/>
</dbReference>
<evidence type="ECO:0000256" key="4">
    <source>
        <dbReference type="ARBA" id="ARBA00022917"/>
    </source>
</evidence>
<keyword evidence="5" id="KW-0030">Aminoacyl-tRNA synthetase</keyword>
<dbReference type="Gene3D" id="3.30.930.10">
    <property type="entry name" value="Bira Bifunctional Protein, Domain 2"/>
    <property type="match status" value="2"/>
</dbReference>
<dbReference type="EMBL" id="JAGQKX010000093">
    <property type="protein sequence ID" value="MCA9390426.1"/>
    <property type="molecule type" value="Genomic_DNA"/>
</dbReference>
<accession>A0A955LIF9</accession>
<dbReference type="InterPro" id="IPR044140">
    <property type="entry name" value="ProRS_anticodon_short"/>
</dbReference>
<dbReference type="GO" id="GO:0002161">
    <property type="term" value="F:aminoacyl-tRNA deacylase activity"/>
    <property type="evidence" value="ECO:0007669"/>
    <property type="project" value="InterPro"/>
</dbReference>
<name>A0A955LIF9_UNCKA</name>
<dbReference type="Pfam" id="PF03129">
    <property type="entry name" value="HGTP_anticodon"/>
    <property type="match status" value="1"/>
</dbReference>
<dbReference type="GO" id="GO:0004827">
    <property type="term" value="F:proline-tRNA ligase activity"/>
    <property type="evidence" value="ECO:0007669"/>
    <property type="project" value="UniProtKB-UniRule"/>
</dbReference>
<dbReference type="SUPFAM" id="SSF52954">
    <property type="entry name" value="Class II aaRS ABD-related"/>
    <property type="match status" value="1"/>
</dbReference>
<proteinExistence type="predicted"/>
<dbReference type="SUPFAM" id="SSF55681">
    <property type="entry name" value="Class II aaRS and biotin synthetases"/>
    <property type="match status" value="1"/>
</dbReference>
<comment type="caution">
    <text evidence="8">The sequence shown here is derived from an EMBL/GenBank/DDBJ whole genome shotgun (WGS) entry which is preliminary data.</text>
</comment>
<dbReference type="InterPro" id="IPR007214">
    <property type="entry name" value="YbaK/aa-tRNA-synth-assoc-dom"/>
</dbReference>
<dbReference type="InterPro" id="IPR004154">
    <property type="entry name" value="Anticodon-bd"/>
</dbReference>
<dbReference type="InterPro" id="IPR045864">
    <property type="entry name" value="aa-tRNA-synth_II/BPL/LPL"/>
</dbReference>
<dbReference type="InterPro" id="IPR006195">
    <property type="entry name" value="aa-tRNA-synth_II"/>
</dbReference>
<dbReference type="GO" id="GO:0005524">
    <property type="term" value="F:ATP binding"/>
    <property type="evidence" value="ECO:0007669"/>
    <property type="project" value="UniProtKB-KW"/>
</dbReference>
<feature type="non-terminal residue" evidence="8">
    <location>
        <position position="1"/>
    </location>
</feature>
<dbReference type="AlphaFoldDB" id="A0A955LIF9"/>
<dbReference type="NCBIfam" id="TIGR00409">
    <property type="entry name" value="proS_fam_II"/>
    <property type="match status" value="1"/>
</dbReference>
<dbReference type="GO" id="GO:0006433">
    <property type="term" value="P:prolyl-tRNA aminoacylation"/>
    <property type="evidence" value="ECO:0007669"/>
    <property type="project" value="UniProtKB-UniRule"/>
</dbReference>
<dbReference type="InterPro" id="IPR036621">
    <property type="entry name" value="Anticodon-bd_dom_sf"/>
</dbReference>
<feature type="domain" description="Aminoacyl-transfer RNA synthetases class-II family profile" evidence="7">
    <location>
        <begin position="19"/>
        <end position="395"/>
    </location>
</feature>
<dbReference type="Gene3D" id="3.40.50.800">
    <property type="entry name" value="Anticodon-binding domain"/>
    <property type="match status" value="1"/>
</dbReference>
<dbReference type="InterPro" id="IPR036754">
    <property type="entry name" value="YbaK/aa-tRNA-synt-asso_dom_sf"/>
</dbReference>
<dbReference type="SUPFAM" id="SSF55826">
    <property type="entry name" value="YbaK/ProRS associated domain"/>
    <property type="match status" value="1"/>
</dbReference>
<keyword evidence="1 8" id="KW-0436">Ligase</keyword>
<dbReference type="Pfam" id="PF04073">
    <property type="entry name" value="tRNA_edit"/>
    <property type="match status" value="1"/>
</dbReference>
<dbReference type="InterPro" id="IPR050062">
    <property type="entry name" value="Pro-tRNA_synthetase"/>
</dbReference>
<organism evidence="8 9">
    <name type="scientific">candidate division WWE3 bacterium</name>
    <dbReference type="NCBI Taxonomy" id="2053526"/>
    <lineage>
        <taxon>Bacteria</taxon>
        <taxon>Katanobacteria</taxon>
    </lineage>
</organism>
<gene>
    <name evidence="8" type="primary">proS</name>
    <name evidence="8" type="ORF">KC571_03400</name>
</gene>
<evidence type="ECO:0000256" key="5">
    <source>
        <dbReference type="ARBA" id="ARBA00023146"/>
    </source>
</evidence>
<evidence type="ECO:0000256" key="3">
    <source>
        <dbReference type="ARBA" id="ARBA00022840"/>
    </source>
</evidence>
<dbReference type="PANTHER" id="PTHR42753">
    <property type="entry name" value="MITOCHONDRIAL RIBOSOME PROTEIN L39/PROLYL-TRNA LIGASE FAMILY MEMBER"/>
    <property type="match status" value="1"/>
</dbReference>
<dbReference type="GO" id="GO:0005829">
    <property type="term" value="C:cytosol"/>
    <property type="evidence" value="ECO:0007669"/>
    <property type="project" value="TreeGrafter"/>
</dbReference>